<dbReference type="Proteomes" id="UP000332933">
    <property type="component" value="Unassembled WGS sequence"/>
</dbReference>
<reference evidence="2" key="2">
    <citation type="submission" date="2019-06" db="EMBL/GenBank/DDBJ databases">
        <title>Genomics analysis of Aphanomyces spp. identifies a new class of oomycete effector associated with host adaptation.</title>
        <authorList>
            <person name="Gaulin E."/>
        </authorList>
    </citation>
    <scope>NUCLEOTIDE SEQUENCE</scope>
    <source>
        <strain evidence="2">CBS 578.67</strain>
    </source>
</reference>
<organism evidence="3 4">
    <name type="scientific">Aphanomyces stellatus</name>
    <dbReference type="NCBI Taxonomy" id="120398"/>
    <lineage>
        <taxon>Eukaryota</taxon>
        <taxon>Sar</taxon>
        <taxon>Stramenopiles</taxon>
        <taxon>Oomycota</taxon>
        <taxon>Saprolegniomycetes</taxon>
        <taxon>Saprolegniales</taxon>
        <taxon>Verrucalvaceae</taxon>
        <taxon>Aphanomyces</taxon>
    </lineage>
</organism>
<dbReference type="AlphaFoldDB" id="A0A485KVM2"/>
<name>A0A485KVM2_9STRA</name>
<dbReference type="EMBL" id="VJMH01005348">
    <property type="protein sequence ID" value="KAF0697016.1"/>
    <property type="molecule type" value="Genomic_DNA"/>
</dbReference>
<keyword evidence="1" id="KW-0812">Transmembrane</keyword>
<dbReference type="OrthoDB" id="113906at2759"/>
<keyword evidence="1" id="KW-1133">Transmembrane helix</keyword>
<evidence type="ECO:0000313" key="2">
    <source>
        <dbReference type="EMBL" id="KAF0697016.1"/>
    </source>
</evidence>
<keyword evidence="1" id="KW-0472">Membrane</keyword>
<evidence type="ECO:0000313" key="3">
    <source>
        <dbReference type="EMBL" id="VFT89143.1"/>
    </source>
</evidence>
<dbReference type="EMBL" id="CAADRA010005369">
    <property type="protein sequence ID" value="VFT89143.1"/>
    <property type="molecule type" value="Genomic_DNA"/>
</dbReference>
<dbReference type="InterPro" id="IPR029058">
    <property type="entry name" value="AB_hydrolase_fold"/>
</dbReference>
<feature type="transmembrane region" description="Helical" evidence="1">
    <location>
        <begin position="18"/>
        <end position="41"/>
    </location>
</feature>
<evidence type="ECO:0000313" key="4">
    <source>
        <dbReference type="Proteomes" id="UP000332933"/>
    </source>
</evidence>
<dbReference type="Gene3D" id="3.40.50.1820">
    <property type="entry name" value="alpha/beta hydrolase"/>
    <property type="match status" value="1"/>
</dbReference>
<accession>A0A485KVM2</accession>
<protein>
    <submittedName>
        <fullName evidence="3">Aste57867_12290 protein</fullName>
    </submittedName>
</protein>
<sequence>MNSPQIGRPAGGGRRRKLALVVGAIMCCGAIMASVGAYFVYAKVRNNASQILALIQQTPGLRVTVQSKRESMQFNGQTSAVVYLFPKTNATTHELTFDAFVAQATAENVVHHFTLLDNRAYWTTVAANDSSVVVDATCLGAMPPFRLANLANARVVDQVDTTDTAIDTTCPAAQLLQLSFAGETFVLCNAPTSNQLTKAVGQDVDLTIEYISDAHALPVLAVPTSVDGHLMDCPVLPSIADDGASSSSSSLASDVSLVLAGAPRVASLVAAPACSSCVHGVKPCVFVHGVGSTGGPTTSTFESYWGQIHTLLPCCSSFHFAHLELVTERWDSPTVQRAFCNVALRVSNATNASTTIGDVTILAHSMGNLVVGGALANNVCAMSEATTWFSLAGPMAGSKSANLLADKCHDGSWLKKPLELLGRCPVSGSFGSLVAESTVGPVMQATFNAAQAMRQRYVTRTLCGTNPVGLVSAYSVQTVLVGLLSHHDSPQHDGVVDILSCSAGLNGVEFGTSVESPNYAGQLNHADCSFRYGDGWWGNGRKPIKWLQCAM</sequence>
<keyword evidence="4" id="KW-1185">Reference proteome</keyword>
<evidence type="ECO:0000256" key="1">
    <source>
        <dbReference type="SAM" id="Phobius"/>
    </source>
</evidence>
<dbReference type="PANTHER" id="PTHR22538">
    <property type="entry name" value="CILIA- AND FLAGELLA-ASSOCIATED PROTEIN 74"/>
    <property type="match status" value="1"/>
</dbReference>
<dbReference type="PANTHER" id="PTHR22538:SF1">
    <property type="entry name" value="VWFD DOMAIN-CONTAINING PROTEIN"/>
    <property type="match status" value="1"/>
</dbReference>
<proteinExistence type="predicted"/>
<gene>
    <name evidence="3" type="primary">Aste57867_12290</name>
    <name evidence="2" type="ORF">As57867_012245</name>
    <name evidence="3" type="ORF">ASTE57867_12290</name>
</gene>
<reference evidence="3 4" key="1">
    <citation type="submission" date="2019-03" db="EMBL/GenBank/DDBJ databases">
        <authorList>
            <person name="Gaulin E."/>
            <person name="Dumas B."/>
        </authorList>
    </citation>
    <scope>NUCLEOTIDE SEQUENCE [LARGE SCALE GENOMIC DNA]</scope>
    <source>
        <strain evidence="3">CBS 568.67</strain>
    </source>
</reference>